<feature type="compositionally biased region" description="Low complexity" evidence="1">
    <location>
        <begin position="810"/>
        <end position="819"/>
    </location>
</feature>
<feature type="compositionally biased region" description="Basic and acidic residues" evidence="1">
    <location>
        <begin position="394"/>
        <end position="406"/>
    </location>
</feature>
<comment type="caution">
    <text evidence="2">The sequence shown here is derived from an EMBL/GenBank/DDBJ whole genome shotgun (WGS) entry which is preliminary data.</text>
</comment>
<evidence type="ECO:0000256" key="1">
    <source>
        <dbReference type="SAM" id="MobiDB-lite"/>
    </source>
</evidence>
<feature type="region of interest" description="Disordered" evidence="1">
    <location>
        <begin position="692"/>
        <end position="722"/>
    </location>
</feature>
<sequence length="1159" mass="125144">MKSTGRVRAALDRALLEKQQFRNEPIYCDARENGGKAADDVLLSGSDDEAYDSPTERRLRCEKQALRFIEGKPLNIFSAALRGPFDKESGWTNPWRSRSQRPAGDLKKRKVTAIEETPRPTKKKRAEVPNTQATKHAGCGDTTAKTNRYLRNWASSVVVPGSSFQYMDDEAASRVIDWAESIVAEDGDDATASAEGLDEQIPTQQGPTPPPSHLVTVGDATVETLSSPSVSNVASGSPTSKSIRVPSEHPKSSVAAPLSSPPASRGPTRSPLEVVPSTKSDKRSNASREQAITAPISSGSTELSPEALRIYREQTLQAANFNRTPLLEKGTPVQTTVIAAVAASLSSVRDADISYHTFSDRSFRFKSKKKLRRKSRRSTQRNVVSADPPNTENEGGKDLDSSRNRDATPSGPVQVDDCVTLPVDVQEPGSPHHDTTMGHDYEQIYVHSSILHDKSASSTPAPEIVGPDVTDKSDTSAPPSITAPRLPELRSPLNPGAFNLMGLGTFSWEKQQSQRSQSPLLAELPGMPRKLLWPRSLQQAPDTSSDPISLPPFEWTGPNSSASDIPVPPEPAQSQSRKSENTSVKRTTPDLDNCSATIVAQLEDSITAARKCDGMDSEKETLEETPNGPTVLLGSPAMPQARHCRTSSPVIELGSPVKPGECVPDNRCPIIQLGSPIKPTDQLSADARPTIELGSPVKPADTASDQQQSPWSKEATKTPQQPEEIAAGEVAGDSAESVSSKPQSPWAGITEIAPLTASIPKQTTTLAAKPQTLKVMATQELDNTDEQSPWAKGDSQVAAIVQPRLFNPLSSPAASPRLPEATELGFPSPRPLPDEGAEMIYSPRIPSTPTRYNSSLPTPEFTLSIKSFREFMTPSPVKQRTPLGPADSNGRLPSTQILAEAAASNPWTGPSFRKKIQKKKPKKTKRVSWAPLPGEEPASSPTSAECPASPGRSRPASPPPSSLIAPEEIPAENQKFGRHFAAVVANRRRRSGFARRRSSGMIDTPLARTPKAGVSLLPSASQQVCESPAPDAMAEAFIQADEGARAYSEGLEEAREELAEEGMEGLGNTGGAEEGMSDETPEEEEEQQETQQTVDDVTDVLDNLDDFLDRWDVNAELANIRAENKRKEKEKREKREKREANGGFPGLMDIGLMDVGVWD</sequence>
<feature type="region of interest" description="Disordered" evidence="1">
    <location>
        <begin position="467"/>
        <end position="492"/>
    </location>
</feature>
<dbReference type="Proteomes" id="UP001174936">
    <property type="component" value="Unassembled WGS sequence"/>
</dbReference>
<name>A0AA39YHA6_9PEZI</name>
<feature type="compositionally biased region" description="Low complexity" evidence="1">
    <location>
        <begin position="226"/>
        <end position="238"/>
    </location>
</feature>
<feature type="compositionally biased region" description="Basic residues" evidence="1">
    <location>
        <begin position="912"/>
        <end position="926"/>
    </location>
</feature>
<evidence type="ECO:0000313" key="2">
    <source>
        <dbReference type="EMBL" id="KAK0651491.1"/>
    </source>
</evidence>
<feature type="compositionally biased region" description="Gly residues" evidence="1">
    <location>
        <begin position="1064"/>
        <end position="1073"/>
    </location>
</feature>
<dbReference type="EMBL" id="JAULSV010000002">
    <property type="protein sequence ID" value="KAK0651491.1"/>
    <property type="molecule type" value="Genomic_DNA"/>
</dbReference>
<feature type="region of interest" description="Disordered" evidence="1">
    <location>
        <begin position="226"/>
        <end position="304"/>
    </location>
</feature>
<feature type="compositionally biased region" description="Polar residues" evidence="1">
    <location>
        <begin position="380"/>
        <end position="393"/>
    </location>
</feature>
<feature type="region of interest" description="Disordered" evidence="1">
    <location>
        <begin position="810"/>
        <end position="858"/>
    </location>
</feature>
<feature type="compositionally biased region" description="Low complexity" evidence="1">
    <location>
        <begin position="252"/>
        <end position="267"/>
    </location>
</feature>
<feature type="region of interest" description="Disordered" evidence="1">
    <location>
        <begin position="727"/>
        <end position="746"/>
    </location>
</feature>
<evidence type="ECO:0000313" key="3">
    <source>
        <dbReference type="Proteomes" id="UP001174936"/>
    </source>
</evidence>
<feature type="region of interest" description="Disordered" evidence="1">
    <location>
        <begin position="618"/>
        <end position="642"/>
    </location>
</feature>
<evidence type="ECO:0008006" key="4">
    <source>
        <dbReference type="Google" id="ProtNLM"/>
    </source>
</evidence>
<dbReference type="AlphaFoldDB" id="A0AA39YHA6"/>
<feature type="region of interest" description="Disordered" evidence="1">
    <location>
        <begin position="37"/>
        <end position="56"/>
    </location>
</feature>
<feature type="region of interest" description="Disordered" evidence="1">
    <location>
        <begin position="872"/>
        <end position="974"/>
    </location>
</feature>
<gene>
    <name evidence="2" type="ORF">B0T16DRAFT_404039</name>
</gene>
<feature type="compositionally biased region" description="Polar residues" evidence="1">
    <location>
        <begin position="703"/>
        <end position="721"/>
    </location>
</feature>
<feature type="compositionally biased region" description="Polar residues" evidence="1">
    <location>
        <begin position="845"/>
        <end position="857"/>
    </location>
</feature>
<protein>
    <recommendedName>
        <fullName evidence="4">Protamine P1</fullName>
    </recommendedName>
</protein>
<keyword evidence="3" id="KW-1185">Reference proteome</keyword>
<proteinExistence type="predicted"/>
<feature type="region of interest" description="Disordered" evidence="1">
    <location>
        <begin position="116"/>
        <end position="142"/>
    </location>
</feature>
<feature type="compositionally biased region" description="Basic residues" evidence="1">
    <location>
        <begin position="366"/>
        <end position="379"/>
    </location>
</feature>
<reference evidence="2" key="1">
    <citation type="submission" date="2023-06" db="EMBL/GenBank/DDBJ databases">
        <title>Genome-scale phylogeny and comparative genomics of the fungal order Sordariales.</title>
        <authorList>
            <consortium name="Lawrence Berkeley National Laboratory"/>
            <person name="Hensen N."/>
            <person name="Bonometti L."/>
            <person name="Westerberg I."/>
            <person name="Brannstrom I.O."/>
            <person name="Guillou S."/>
            <person name="Cros-Aarteil S."/>
            <person name="Calhoun S."/>
            <person name="Haridas S."/>
            <person name="Kuo A."/>
            <person name="Mondo S."/>
            <person name="Pangilinan J."/>
            <person name="Riley R."/>
            <person name="Labutti K."/>
            <person name="Andreopoulos B."/>
            <person name="Lipzen A."/>
            <person name="Chen C."/>
            <person name="Yanf M."/>
            <person name="Daum C."/>
            <person name="Ng V."/>
            <person name="Clum A."/>
            <person name="Steindorff A."/>
            <person name="Ohm R."/>
            <person name="Martin F."/>
            <person name="Silar P."/>
            <person name="Natvig D."/>
            <person name="Lalanne C."/>
            <person name="Gautier V."/>
            <person name="Ament-Velasquez S.L."/>
            <person name="Kruys A."/>
            <person name="Hutchinson M.I."/>
            <person name="Powell A.J."/>
            <person name="Barry K."/>
            <person name="Miller A.N."/>
            <person name="Grigoriev I.V."/>
            <person name="Debuchy R."/>
            <person name="Gladieux P."/>
            <person name="Thoren M.H."/>
            <person name="Johannesson H."/>
        </authorList>
    </citation>
    <scope>NUCLEOTIDE SEQUENCE</scope>
    <source>
        <strain evidence="2">SMH2532-1</strain>
    </source>
</reference>
<feature type="compositionally biased region" description="Basic and acidic residues" evidence="1">
    <location>
        <begin position="1122"/>
        <end position="1140"/>
    </location>
</feature>
<feature type="region of interest" description="Disordered" evidence="1">
    <location>
        <begin position="536"/>
        <end position="590"/>
    </location>
</feature>
<organism evidence="2 3">
    <name type="scientific">Cercophora newfieldiana</name>
    <dbReference type="NCBI Taxonomy" id="92897"/>
    <lineage>
        <taxon>Eukaryota</taxon>
        <taxon>Fungi</taxon>
        <taxon>Dikarya</taxon>
        <taxon>Ascomycota</taxon>
        <taxon>Pezizomycotina</taxon>
        <taxon>Sordariomycetes</taxon>
        <taxon>Sordariomycetidae</taxon>
        <taxon>Sordariales</taxon>
        <taxon>Lasiosphaeriaceae</taxon>
        <taxon>Cercophora</taxon>
    </lineage>
</organism>
<feature type="region of interest" description="Disordered" evidence="1">
    <location>
        <begin position="1119"/>
        <end position="1150"/>
    </location>
</feature>
<feature type="compositionally biased region" description="Polar residues" evidence="1">
    <location>
        <begin position="536"/>
        <end position="547"/>
    </location>
</feature>
<accession>A0AA39YHA6</accession>
<feature type="region of interest" description="Disordered" evidence="1">
    <location>
        <begin position="366"/>
        <end position="417"/>
    </location>
</feature>
<feature type="compositionally biased region" description="Polar residues" evidence="1">
    <location>
        <begin position="287"/>
        <end position="303"/>
    </location>
</feature>
<feature type="compositionally biased region" description="Polar residues" evidence="1">
    <location>
        <begin position="572"/>
        <end position="586"/>
    </location>
</feature>
<feature type="compositionally biased region" description="Acidic residues" evidence="1">
    <location>
        <begin position="1075"/>
        <end position="1088"/>
    </location>
</feature>
<feature type="region of interest" description="Disordered" evidence="1">
    <location>
        <begin position="1049"/>
        <end position="1096"/>
    </location>
</feature>